<dbReference type="InterPro" id="IPR015424">
    <property type="entry name" value="PyrdxlP-dep_Trfase"/>
</dbReference>
<feature type="active site" description="Proton acceptor" evidence="10">
    <location>
        <position position="217"/>
    </location>
</feature>
<evidence type="ECO:0000256" key="8">
    <source>
        <dbReference type="ARBA" id="ARBA00066317"/>
    </source>
</evidence>
<reference evidence="13" key="1">
    <citation type="submission" date="2019-04" db="EMBL/GenBank/DDBJ databases">
        <title>Pedobacter sp. RP-3-15 sp. nov., isolated from Arctic soil.</title>
        <authorList>
            <person name="Dahal R.H."/>
            <person name="Kim D.-U."/>
        </authorList>
    </citation>
    <scope>NUCLEOTIDE SEQUENCE [LARGE SCALE GENOMIC DNA]</scope>
    <source>
        <strain evidence="13">RP-3-15</strain>
    </source>
</reference>
<evidence type="ECO:0000313" key="13">
    <source>
        <dbReference type="EMBL" id="TKC05257.1"/>
    </source>
</evidence>
<keyword evidence="5 11" id="KW-0663">Pyridoxal phosphate</keyword>
<dbReference type="GO" id="GO:0030170">
    <property type="term" value="F:pyridoxal phosphate binding"/>
    <property type="evidence" value="ECO:0007669"/>
    <property type="project" value="TreeGrafter"/>
</dbReference>
<dbReference type="InterPro" id="IPR000653">
    <property type="entry name" value="DegT/StrS_aminotransferase"/>
</dbReference>
<comment type="caution">
    <text evidence="13">The sequence shown here is derived from an EMBL/GenBank/DDBJ whole genome shotgun (WGS) entry which is preliminary data.</text>
</comment>
<dbReference type="NCBIfam" id="TIGR04181">
    <property type="entry name" value="NHT_00031"/>
    <property type="match status" value="1"/>
</dbReference>
<dbReference type="OrthoDB" id="9810913at2"/>
<keyword evidence="3 13" id="KW-0032">Aminotransferase</keyword>
<comment type="catalytic activity">
    <reaction evidence="7">
        <text>GDP-alpha-D-perosamine + 2-oxoglutarate = GDP-4-dehydro-alpha-D-rhamnose + L-glutamate</text>
        <dbReference type="Rhea" id="RHEA:36779"/>
        <dbReference type="ChEBI" id="CHEBI:16810"/>
        <dbReference type="ChEBI" id="CHEBI:29985"/>
        <dbReference type="ChEBI" id="CHEBI:57964"/>
        <dbReference type="ChEBI" id="CHEBI:73996"/>
        <dbReference type="EC" id="2.6.1.102"/>
    </reaction>
</comment>
<dbReference type="PANTHER" id="PTHR30244:SF30">
    <property type="entry name" value="BLR5990 PROTEIN"/>
    <property type="match status" value="1"/>
</dbReference>
<sequence length="382" mass="42657">MIEKFEKIVTFVKEQYPERDFVGLHEPVFIGNEREYVLDAIDSTFVSSVGSYVNKFEEMMAQITGAKYAVAIVNGTNALHMALILAGVKSGDEVLSQSLTFIATANAISYVGASPLFVDVDRDTLGMSSSALKSFLEQNAEKKPNGTYNRLTGKKISACVPMHTFGLPCRIDEIGAICEEWGICLVEDAAESLGSYYKGRHTGVFGKIGVFSFNGNKTVTCGGGGALITDDEELAKRAKHLTTQAKVPHKWEFVHDEIGFNYRMPNLNAALACAQLEQLEKFVENKRNLSSSYKEFFESQNIEFIAEISEAKANYWLNALLFDNREERDAFLTYSNSNGVMTRPVWELMNRLEMFKNCQADDLKNSIWLADRLVNIPSGFRV</sequence>
<dbReference type="GO" id="GO:0102933">
    <property type="term" value="F:GDP-4-dehydro-6-deoxy-D-mannose-4-aminotransferase activity"/>
    <property type="evidence" value="ECO:0007669"/>
    <property type="project" value="UniProtKB-EC"/>
</dbReference>
<name>A0A4U1CFX8_9SPHI</name>
<dbReference type="EC" id="2.6.1.102" evidence="8"/>
<evidence type="ECO:0000256" key="7">
    <source>
        <dbReference type="ARBA" id="ARBA00051587"/>
    </source>
</evidence>
<evidence type="ECO:0000256" key="3">
    <source>
        <dbReference type="ARBA" id="ARBA00022576"/>
    </source>
</evidence>
<dbReference type="CDD" id="cd00616">
    <property type="entry name" value="AHBA_syn"/>
    <property type="match status" value="1"/>
</dbReference>
<evidence type="ECO:0000256" key="1">
    <source>
        <dbReference type="ARBA" id="ARBA00001933"/>
    </source>
</evidence>
<feature type="modified residue" description="N6-(pyridoxal phosphate)lysine" evidence="11">
    <location>
        <position position="217"/>
    </location>
</feature>
<dbReference type="InterPro" id="IPR015421">
    <property type="entry name" value="PyrdxlP-dep_Trfase_major"/>
</dbReference>
<dbReference type="InterPro" id="IPR026385">
    <property type="entry name" value="LegC-like"/>
</dbReference>
<keyword evidence="4 13" id="KW-0808">Transferase</keyword>
<evidence type="ECO:0000256" key="2">
    <source>
        <dbReference type="ARBA" id="ARBA00005125"/>
    </source>
</evidence>
<evidence type="ECO:0000256" key="4">
    <source>
        <dbReference type="ARBA" id="ARBA00022679"/>
    </source>
</evidence>
<comment type="pathway">
    <text evidence="2">Bacterial outer membrane biogenesis; LPS O-antigen biosynthesis.</text>
</comment>
<dbReference type="GO" id="GO:0000271">
    <property type="term" value="P:polysaccharide biosynthetic process"/>
    <property type="evidence" value="ECO:0007669"/>
    <property type="project" value="TreeGrafter"/>
</dbReference>
<dbReference type="Proteomes" id="UP000307244">
    <property type="component" value="Unassembled WGS sequence"/>
</dbReference>
<evidence type="ECO:0000256" key="5">
    <source>
        <dbReference type="ARBA" id="ARBA00022898"/>
    </source>
</evidence>
<proteinExistence type="inferred from homology"/>
<dbReference type="PIRSF" id="PIRSF000390">
    <property type="entry name" value="PLP_StrS"/>
    <property type="match status" value="1"/>
</dbReference>
<accession>A0A4U1CFX8</accession>
<evidence type="ECO:0000256" key="11">
    <source>
        <dbReference type="PIRSR" id="PIRSR000390-2"/>
    </source>
</evidence>
<evidence type="ECO:0000256" key="9">
    <source>
        <dbReference type="ARBA" id="ARBA00074221"/>
    </source>
</evidence>
<keyword evidence="14" id="KW-1185">Reference proteome</keyword>
<dbReference type="Pfam" id="PF01041">
    <property type="entry name" value="DegT_DnrJ_EryC1"/>
    <property type="match status" value="1"/>
</dbReference>
<evidence type="ECO:0000256" key="10">
    <source>
        <dbReference type="PIRSR" id="PIRSR000390-1"/>
    </source>
</evidence>
<comment type="cofactor">
    <cofactor evidence="1">
        <name>pyridoxal 5'-phosphate</name>
        <dbReference type="ChEBI" id="CHEBI:597326"/>
    </cofactor>
</comment>
<dbReference type="Gene3D" id="3.40.640.10">
    <property type="entry name" value="Type I PLP-dependent aspartate aminotransferase-like (Major domain)"/>
    <property type="match status" value="1"/>
</dbReference>
<organism evidence="13 14">
    <name type="scientific">Pedobacter frigoris</name>
    <dbReference type="NCBI Taxonomy" id="2571272"/>
    <lineage>
        <taxon>Bacteria</taxon>
        <taxon>Pseudomonadati</taxon>
        <taxon>Bacteroidota</taxon>
        <taxon>Sphingobacteriia</taxon>
        <taxon>Sphingobacteriales</taxon>
        <taxon>Sphingobacteriaceae</taxon>
        <taxon>Pedobacter</taxon>
    </lineage>
</organism>
<evidence type="ECO:0000256" key="6">
    <source>
        <dbReference type="ARBA" id="ARBA00037999"/>
    </source>
</evidence>
<dbReference type="FunFam" id="3.40.640.10:FF:000090">
    <property type="entry name" value="Pyridoxal phosphate-dependent aminotransferase"/>
    <property type="match status" value="1"/>
</dbReference>
<dbReference type="PANTHER" id="PTHR30244">
    <property type="entry name" value="TRANSAMINASE"/>
    <property type="match status" value="1"/>
</dbReference>
<dbReference type="AlphaFoldDB" id="A0A4U1CFX8"/>
<evidence type="ECO:0000256" key="12">
    <source>
        <dbReference type="RuleBase" id="RU004508"/>
    </source>
</evidence>
<dbReference type="RefSeq" id="WP_136837075.1">
    <property type="nucleotide sequence ID" value="NZ_SWBQ01000004.1"/>
</dbReference>
<gene>
    <name evidence="13" type="ORF">FA047_15995</name>
</gene>
<evidence type="ECO:0000313" key="14">
    <source>
        <dbReference type="Proteomes" id="UP000307244"/>
    </source>
</evidence>
<protein>
    <recommendedName>
        <fullName evidence="9">GDP-perosamine synthase</fullName>
        <ecNumber evidence="8">2.6.1.102</ecNumber>
    </recommendedName>
</protein>
<comment type="similarity">
    <text evidence="6 12">Belongs to the DegT/DnrJ/EryC1 family.</text>
</comment>
<dbReference type="EMBL" id="SWBQ01000004">
    <property type="protein sequence ID" value="TKC05257.1"/>
    <property type="molecule type" value="Genomic_DNA"/>
</dbReference>
<dbReference type="SUPFAM" id="SSF53383">
    <property type="entry name" value="PLP-dependent transferases"/>
    <property type="match status" value="1"/>
</dbReference>